<name>A0AAV4SSA3_CAEEX</name>
<evidence type="ECO:0000313" key="1">
    <source>
        <dbReference type="EMBL" id="GIY35427.1"/>
    </source>
</evidence>
<proteinExistence type="predicted"/>
<dbReference type="EMBL" id="BPLR01009910">
    <property type="protein sequence ID" value="GIY35427.1"/>
    <property type="molecule type" value="Genomic_DNA"/>
</dbReference>
<keyword evidence="2" id="KW-1185">Reference proteome</keyword>
<dbReference type="Proteomes" id="UP001054945">
    <property type="component" value="Unassembled WGS sequence"/>
</dbReference>
<protein>
    <submittedName>
        <fullName evidence="1">Uncharacterized protein</fullName>
    </submittedName>
</protein>
<comment type="caution">
    <text evidence="1">The sequence shown here is derived from an EMBL/GenBank/DDBJ whole genome shotgun (WGS) entry which is preliminary data.</text>
</comment>
<sequence>SPKKPRKIYLDKLSEVQPKENTDVRLGFWLDKNTFLVKAYRQIPVTLFKLPCWNAILQNSRRILHARRYPRS</sequence>
<feature type="non-terminal residue" evidence="1">
    <location>
        <position position="1"/>
    </location>
</feature>
<accession>A0AAV4SSA3</accession>
<organism evidence="1 2">
    <name type="scientific">Caerostris extrusa</name>
    <name type="common">Bark spider</name>
    <name type="synonym">Caerostris bankana</name>
    <dbReference type="NCBI Taxonomy" id="172846"/>
    <lineage>
        <taxon>Eukaryota</taxon>
        <taxon>Metazoa</taxon>
        <taxon>Ecdysozoa</taxon>
        <taxon>Arthropoda</taxon>
        <taxon>Chelicerata</taxon>
        <taxon>Arachnida</taxon>
        <taxon>Araneae</taxon>
        <taxon>Araneomorphae</taxon>
        <taxon>Entelegynae</taxon>
        <taxon>Araneoidea</taxon>
        <taxon>Araneidae</taxon>
        <taxon>Caerostris</taxon>
    </lineage>
</organism>
<gene>
    <name evidence="1" type="ORF">CEXT_521491</name>
</gene>
<reference evidence="1 2" key="1">
    <citation type="submission" date="2021-06" db="EMBL/GenBank/DDBJ databases">
        <title>Caerostris extrusa draft genome.</title>
        <authorList>
            <person name="Kono N."/>
            <person name="Arakawa K."/>
        </authorList>
    </citation>
    <scope>NUCLEOTIDE SEQUENCE [LARGE SCALE GENOMIC DNA]</scope>
</reference>
<dbReference type="AlphaFoldDB" id="A0AAV4SSA3"/>
<evidence type="ECO:0000313" key="2">
    <source>
        <dbReference type="Proteomes" id="UP001054945"/>
    </source>
</evidence>